<evidence type="ECO:0000256" key="1">
    <source>
        <dbReference type="ARBA" id="ARBA00009437"/>
    </source>
</evidence>
<evidence type="ECO:0000313" key="6">
    <source>
        <dbReference type="EMBL" id="TCV90912.1"/>
    </source>
</evidence>
<dbReference type="Gene3D" id="1.10.10.10">
    <property type="entry name" value="Winged helix-like DNA-binding domain superfamily/Winged helix DNA-binding domain"/>
    <property type="match status" value="1"/>
</dbReference>
<proteinExistence type="inferred from homology"/>
<comment type="similarity">
    <text evidence="1">Belongs to the LysR transcriptional regulatory family.</text>
</comment>
<dbReference type="InterPro" id="IPR036388">
    <property type="entry name" value="WH-like_DNA-bd_sf"/>
</dbReference>
<evidence type="ECO:0000256" key="4">
    <source>
        <dbReference type="ARBA" id="ARBA00023163"/>
    </source>
</evidence>
<dbReference type="InterPro" id="IPR005119">
    <property type="entry name" value="LysR_subst-bd"/>
</dbReference>
<dbReference type="InterPro" id="IPR000847">
    <property type="entry name" value="LysR_HTH_N"/>
</dbReference>
<dbReference type="Pfam" id="PF03466">
    <property type="entry name" value="LysR_substrate"/>
    <property type="match status" value="1"/>
</dbReference>
<dbReference type="RefSeq" id="WP_066443770.1">
    <property type="nucleotide sequence ID" value="NZ_CAUWFI010000011.1"/>
</dbReference>
<dbReference type="PROSITE" id="PS50931">
    <property type="entry name" value="HTH_LYSR"/>
    <property type="match status" value="1"/>
</dbReference>
<keyword evidence="7" id="KW-1185">Reference proteome</keyword>
<organism evidence="6 7">
    <name type="scientific">Longibaculum muris</name>
    <dbReference type="NCBI Taxonomy" id="1796628"/>
    <lineage>
        <taxon>Bacteria</taxon>
        <taxon>Bacillati</taxon>
        <taxon>Bacillota</taxon>
        <taxon>Erysipelotrichia</taxon>
        <taxon>Erysipelotrichales</taxon>
        <taxon>Coprobacillaceae</taxon>
        <taxon>Longibaculum</taxon>
    </lineage>
</organism>
<dbReference type="SUPFAM" id="SSF53850">
    <property type="entry name" value="Periplasmic binding protein-like II"/>
    <property type="match status" value="1"/>
</dbReference>
<keyword evidence="2" id="KW-0805">Transcription regulation</keyword>
<dbReference type="SUPFAM" id="SSF46785">
    <property type="entry name" value="Winged helix' DNA-binding domain"/>
    <property type="match status" value="1"/>
</dbReference>
<name>A0A4R3YG42_9FIRM</name>
<accession>A0A4R3YG42</accession>
<evidence type="ECO:0000256" key="2">
    <source>
        <dbReference type="ARBA" id="ARBA00023015"/>
    </source>
</evidence>
<dbReference type="GO" id="GO:0000976">
    <property type="term" value="F:transcription cis-regulatory region binding"/>
    <property type="evidence" value="ECO:0007669"/>
    <property type="project" value="TreeGrafter"/>
</dbReference>
<dbReference type="EMBL" id="SMCQ01000041">
    <property type="protein sequence ID" value="TCV90912.1"/>
    <property type="molecule type" value="Genomic_DNA"/>
</dbReference>
<dbReference type="GeneID" id="98916904"/>
<comment type="caution">
    <text evidence="6">The sequence shown here is derived from an EMBL/GenBank/DDBJ whole genome shotgun (WGS) entry which is preliminary data.</text>
</comment>
<dbReference type="PANTHER" id="PTHR30126:SF40">
    <property type="entry name" value="HTH-TYPE TRANSCRIPTIONAL REGULATOR GLTR"/>
    <property type="match status" value="1"/>
</dbReference>
<feature type="domain" description="HTH lysR-type" evidence="5">
    <location>
        <begin position="1"/>
        <end position="59"/>
    </location>
</feature>
<dbReference type="InterPro" id="IPR036390">
    <property type="entry name" value="WH_DNA-bd_sf"/>
</dbReference>
<dbReference type="Pfam" id="PF00126">
    <property type="entry name" value="HTH_1"/>
    <property type="match status" value="1"/>
</dbReference>
<reference evidence="6 7" key="1">
    <citation type="submission" date="2019-03" db="EMBL/GenBank/DDBJ databases">
        <title>Genomic Encyclopedia of Type Strains, Phase IV (KMG-IV): sequencing the most valuable type-strain genomes for metagenomic binning, comparative biology and taxonomic classification.</title>
        <authorList>
            <person name="Goeker M."/>
        </authorList>
    </citation>
    <scope>NUCLEOTIDE SEQUENCE [LARGE SCALE GENOMIC DNA]</scope>
    <source>
        <strain evidence="6 7">DSM 29487</strain>
    </source>
</reference>
<evidence type="ECO:0000256" key="3">
    <source>
        <dbReference type="ARBA" id="ARBA00023125"/>
    </source>
</evidence>
<dbReference type="AlphaFoldDB" id="A0A4R3YG42"/>
<evidence type="ECO:0000313" key="7">
    <source>
        <dbReference type="Proteomes" id="UP000295515"/>
    </source>
</evidence>
<dbReference type="PANTHER" id="PTHR30126">
    <property type="entry name" value="HTH-TYPE TRANSCRIPTIONAL REGULATOR"/>
    <property type="match status" value="1"/>
</dbReference>
<keyword evidence="4" id="KW-0804">Transcription</keyword>
<dbReference type="Gene3D" id="3.40.190.290">
    <property type="match status" value="1"/>
</dbReference>
<dbReference type="GO" id="GO:0003700">
    <property type="term" value="F:DNA-binding transcription factor activity"/>
    <property type="evidence" value="ECO:0007669"/>
    <property type="project" value="InterPro"/>
</dbReference>
<protein>
    <submittedName>
        <fullName evidence="6">DNA-binding transcriptional LysR family regulator</fullName>
    </submittedName>
</protein>
<evidence type="ECO:0000259" key="5">
    <source>
        <dbReference type="PROSITE" id="PS50931"/>
    </source>
</evidence>
<dbReference type="PRINTS" id="PR00039">
    <property type="entry name" value="HTHLYSR"/>
</dbReference>
<keyword evidence="3 6" id="KW-0238">DNA-binding</keyword>
<dbReference type="Proteomes" id="UP000295515">
    <property type="component" value="Unassembled WGS sequence"/>
</dbReference>
<gene>
    <name evidence="6" type="ORF">EDD60_1412</name>
</gene>
<sequence length="306" mass="35453">MITRKHLYIFKTVATTQSMSKAAQLLYISQPTISQKIQEIENQYDIKLFERYSKKLFITEEGKTLLNLTNSILGLYDDMDHIFSKDNRFSLKIGATLTVGNTIISPLLKQLKEQYPSINIEVCIDNTHIIEEKILNNYLDIALIEGELTHPDFIVTPVIHDKLVFACAYDFPIPDTLEIQELTRYPFINREEGSGTREQLEEYIKKHHIHLKSSWECHSWEAVKQAILYNHGIALVPLQLIENEVYNGDLKIIPIDSISLERDFCICYHKNKKVTKKLSAFIETCQIYGQELKNGYIQNQDSIPNK</sequence>